<dbReference type="SUPFAM" id="SSF52402">
    <property type="entry name" value="Adenine nucleotide alpha hydrolases-like"/>
    <property type="match status" value="1"/>
</dbReference>
<dbReference type="InterPro" id="IPR006015">
    <property type="entry name" value="Universal_stress_UspA"/>
</dbReference>
<dbReference type="Gene3D" id="3.40.50.620">
    <property type="entry name" value="HUPs"/>
    <property type="match status" value="1"/>
</dbReference>
<dbReference type="EMBL" id="JBHPBY010000197">
    <property type="protein sequence ID" value="MFC1851533.1"/>
    <property type="molecule type" value="Genomic_DNA"/>
</dbReference>
<dbReference type="PRINTS" id="PR01438">
    <property type="entry name" value="UNVRSLSTRESS"/>
</dbReference>
<name>A0ABV6YZP3_UNCC1</name>
<dbReference type="InterPro" id="IPR006016">
    <property type="entry name" value="UspA"/>
</dbReference>
<gene>
    <name evidence="3" type="ORF">ACFL27_15160</name>
</gene>
<comment type="caution">
    <text evidence="3">The sequence shown here is derived from an EMBL/GenBank/DDBJ whole genome shotgun (WGS) entry which is preliminary data.</text>
</comment>
<protein>
    <submittedName>
        <fullName evidence="3">Universal stress protein</fullName>
    </submittedName>
</protein>
<evidence type="ECO:0000313" key="3">
    <source>
        <dbReference type="EMBL" id="MFC1851533.1"/>
    </source>
</evidence>
<dbReference type="InterPro" id="IPR014729">
    <property type="entry name" value="Rossmann-like_a/b/a_fold"/>
</dbReference>
<comment type="similarity">
    <text evidence="1">Belongs to the universal stress protein A family.</text>
</comment>
<keyword evidence="4" id="KW-1185">Reference proteome</keyword>
<dbReference type="CDD" id="cd00293">
    <property type="entry name" value="USP-like"/>
    <property type="match status" value="1"/>
</dbReference>
<evidence type="ECO:0000259" key="2">
    <source>
        <dbReference type="Pfam" id="PF00582"/>
    </source>
</evidence>
<proteinExistence type="inferred from homology"/>
<dbReference type="Proteomes" id="UP001594351">
    <property type="component" value="Unassembled WGS sequence"/>
</dbReference>
<dbReference type="PANTHER" id="PTHR46268">
    <property type="entry name" value="STRESS RESPONSE PROTEIN NHAX"/>
    <property type="match status" value="1"/>
</dbReference>
<organism evidence="3 4">
    <name type="scientific">candidate division CSSED10-310 bacterium</name>
    <dbReference type="NCBI Taxonomy" id="2855610"/>
    <lineage>
        <taxon>Bacteria</taxon>
        <taxon>Bacteria division CSSED10-310</taxon>
    </lineage>
</organism>
<evidence type="ECO:0000313" key="4">
    <source>
        <dbReference type="Proteomes" id="UP001594351"/>
    </source>
</evidence>
<dbReference type="PANTHER" id="PTHR46268:SF6">
    <property type="entry name" value="UNIVERSAL STRESS PROTEIN UP12"/>
    <property type="match status" value="1"/>
</dbReference>
<dbReference type="Pfam" id="PF00582">
    <property type="entry name" value="Usp"/>
    <property type="match status" value="1"/>
</dbReference>
<sequence length="149" mass="16451">MVCPIDFSDPSFRAMETARELALQFSAEVYFVTVVPLVPNFPSLAPPCRSFEAYDSARLSSAKQSLKNIIDKKIPEHVIHHSVCLQGDPAEAIVKLAEKKNADLIVIATHGYSGWRHVVFGSVAEKVIRLSTCPVLVIRAYKKVQSEVA</sequence>
<feature type="domain" description="UspA" evidence="2">
    <location>
        <begin position="2"/>
        <end position="139"/>
    </location>
</feature>
<accession>A0ABV6YZP3</accession>
<reference evidence="3 4" key="1">
    <citation type="submission" date="2024-09" db="EMBL/GenBank/DDBJ databases">
        <title>Laminarin stimulates single cell rates of sulfate reduction while oxygen inhibits transcriptomic activity in coastal marine sediment.</title>
        <authorList>
            <person name="Lindsay M."/>
            <person name="Orcutt B."/>
            <person name="Emerson D."/>
            <person name="Stepanauskas R."/>
            <person name="D'Angelo T."/>
        </authorList>
    </citation>
    <scope>NUCLEOTIDE SEQUENCE [LARGE SCALE GENOMIC DNA]</scope>
    <source>
        <strain evidence="3">SAG AM-311-K15</strain>
    </source>
</reference>
<evidence type="ECO:0000256" key="1">
    <source>
        <dbReference type="ARBA" id="ARBA00008791"/>
    </source>
</evidence>